<proteinExistence type="predicted"/>
<feature type="transmembrane region" description="Helical" evidence="1">
    <location>
        <begin position="12"/>
        <end position="37"/>
    </location>
</feature>
<accession>A0AAD7M4J4</accession>
<evidence type="ECO:0000313" key="3">
    <source>
        <dbReference type="Proteomes" id="UP001163823"/>
    </source>
</evidence>
<comment type="caution">
    <text evidence="2">The sequence shown here is derived from an EMBL/GenBank/DDBJ whole genome shotgun (WGS) entry which is preliminary data.</text>
</comment>
<keyword evidence="1" id="KW-0812">Transmembrane</keyword>
<organism evidence="2 3">
    <name type="scientific">Quillaja saponaria</name>
    <name type="common">Soap bark tree</name>
    <dbReference type="NCBI Taxonomy" id="32244"/>
    <lineage>
        <taxon>Eukaryota</taxon>
        <taxon>Viridiplantae</taxon>
        <taxon>Streptophyta</taxon>
        <taxon>Embryophyta</taxon>
        <taxon>Tracheophyta</taxon>
        <taxon>Spermatophyta</taxon>
        <taxon>Magnoliopsida</taxon>
        <taxon>eudicotyledons</taxon>
        <taxon>Gunneridae</taxon>
        <taxon>Pentapetalae</taxon>
        <taxon>rosids</taxon>
        <taxon>fabids</taxon>
        <taxon>Fabales</taxon>
        <taxon>Quillajaceae</taxon>
        <taxon>Quillaja</taxon>
    </lineage>
</organism>
<keyword evidence="1" id="KW-1133">Transmembrane helix</keyword>
<evidence type="ECO:0000256" key="1">
    <source>
        <dbReference type="SAM" id="Phobius"/>
    </source>
</evidence>
<dbReference type="KEGG" id="qsa:O6P43_007917"/>
<dbReference type="AlphaFoldDB" id="A0AAD7M4J4"/>
<keyword evidence="3" id="KW-1185">Reference proteome</keyword>
<reference evidence="2" key="1">
    <citation type="journal article" date="2023" name="Science">
        <title>Elucidation of the pathway for biosynthesis of saponin adjuvants from the soapbark tree.</title>
        <authorList>
            <person name="Reed J."/>
            <person name="Orme A."/>
            <person name="El-Demerdash A."/>
            <person name="Owen C."/>
            <person name="Martin L.B.B."/>
            <person name="Misra R.C."/>
            <person name="Kikuchi S."/>
            <person name="Rejzek M."/>
            <person name="Martin A.C."/>
            <person name="Harkess A."/>
            <person name="Leebens-Mack J."/>
            <person name="Louveau T."/>
            <person name="Stephenson M.J."/>
            <person name="Osbourn A."/>
        </authorList>
    </citation>
    <scope>NUCLEOTIDE SEQUENCE</scope>
    <source>
        <strain evidence="2">S10</strain>
    </source>
</reference>
<feature type="transmembrane region" description="Helical" evidence="1">
    <location>
        <begin position="81"/>
        <end position="102"/>
    </location>
</feature>
<name>A0AAD7M4J4_QUISA</name>
<dbReference type="EMBL" id="JARAOO010000004">
    <property type="protein sequence ID" value="KAJ7969602.1"/>
    <property type="molecule type" value="Genomic_DNA"/>
</dbReference>
<sequence>MSVSFITAFPSNIFLTLSILRIPAMIEESMAVILLFYRALQQSMPMIEESMAVILVHKQTNRRSFTFNSHTTGNVAELSDWHVALLLCALFWLLLLLSNLFFHPFY</sequence>
<gene>
    <name evidence="2" type="ORF">O6P43_007917</name>
</gene>
<dbReference type="Proteomes" id="UP001163823">
    <property type="component" value="Chromosome 4"/>
</dbReference>
<protein>
    <submittedName>
        <fullName evidence="2">Uncharacterized protein</fullName>
    </submittedName>
</protein>
<keyword evidence="1" id="KW-0472">Membrane</keyword>
<evidence type="ECO:0000313" key="2">
    <source>
        <dbReference type="EMBL" id="KAJ7969602.1"/>
    </source>
</evidence>